<name>A0A841KU04_9FIRM</name>
<keyword evidence="2" id="KW-1185">Reference proteome</keyword>
<comment type="caution">
    <text evidence="1">The sequence shown here is derived from an EMBL/GenBank/DDBJ whole genome shotgun (WGS) entry which is preliminary data.</text>
</comment>
<proteinExistence type="predicted"/>
<evidence type="ECO:0000313" key="1">
    <source>
        <dbReference type="EMBL" id="MBB6215648.1"/>
    </source>
</evidence>
<dbReference type="AlphaFoldDB" id="A0A841KU04"/>
<evidence type="ECO:0000313" key="2">
    <source>
        <dbReference type="Proteomes" id="UP000579281"/>
    </source>
</evidence>
<dbReference type="Pfam" id="PF03698">
    <property type="entry name" value="UPF0180"/>
    <property type="match status" value="1"/>
</dbReference>
<dbReference type="InterPro" id="IPR005370">
    <property type="entry name" value="UPF0180"/>
</dbReference>
<reference evidence="1 2" key="1">
    <citation type="submission" date="2020-08" db="EMBL/GenBank/DDBJ databases">
        <title>Genomic Encyclopedia of Type Strains, Phase IV (KMG-IV): sequencing the most valuable type-strain genomes for metagenomic binning, comparative biology and taxonomic classification.</title>
        <authorList>
            <person name="Goeker M."/>
        </authorList>
    </citation>
    <scope>NUCLEOTIDE SEQUENCE [LARGE SCALE GENOMIC DNA]</scope>
    <source>
        <strain evidence="1 2">DSM 103526</strain>
    </source>
</reference>
<gene>
    <name evidence="1" type="ORF">HNQ80_001737</name>
</gene>
<organism evidence="1 2">
    <name type="scientific">Anaerosolibacter carboniphilus</name>
    <dbReference type="NCBI Taxonomy" id="1417629"/>
    <lineage>
        <taxon>Bacteria</taxon>
        <taxon>Bacillati</taxon>
        <taxon>Bacillota</taxon>
        <taxon>Clostridia</taxon>
        <taxon>Peptostreptococcales</taxon>
        <taxon>Thermotaleaceae</taxon>
        <taxon>Anaerosolibacter</taxon>
    </lineage>
</organism>
<sequence length="81" mass="9037">MKRVAVEKSLGNVRNYLRDQGFTVTDLEPNNKNFQNCDAIVVSGQDSNFLGMEDAVTKAPVINAEGMTVEDIYKQLKTRLS</sequence>
<evidence type="ECO:0008006" key="3">
    <source>
        <dbReference type="Google" id="ProtNLM"/>
    </source>
</evidence>
<accession>A0A841KU04</accession>
<dbReference type="Proteomes" id="UP000579281">
    <property type="component" value="Unassembled WGS sequence"/>
</dbReference>
<dbReference type="RefSeq" id="WP_184310125.1">
    <property type="nucleotide sequence ID" value="NZ_JACHEN010000009.1"/>
</dbReference>
<dbReference type="EMBL" id="JACHEN010000009">
    <property type="protein sequence ID" value="MBB6215648.1"/>
    <property type="molecule type" value="Genomic_DNA"/>
</dbReference>
<protein>
    <recommendedName>
        <fullName evidence="3">YkuS family protein</fullName>
    </recommendedName>
</protein>